<gene>
    <name evidence="2" type="ORF">DFH08DRAFT_974330</name>
</gene>
<proteinExistence type="predicted"/>
<dbReference type="EMBL" id="JARIHO010000078">
    <property type="protein sequence ID" value="KAJ7310644.1"/>
    <property type="molecule type" value="Genomic_DNA"/>
</dbReference>
<feature type="compositionally biased region" description="Basic and acidic residues" evidence="1">
    <location>
        <begin position="31"/>
        <end position="45"/>
    </location>
</feature>
<feature type="region of interest" description="Disordered" evidence="1">
    <location>
        <begin position="1"/>
        <end position="79"/>
    </location>
</feature>
<comment type="caution">
    <text evidence="2">The sequence shown here is derived from an EMBL/GenBank/DDBJ whole genome shotgun (WGS) entry which is preliminary data.</text>
</comment>
<accession>A0AAD7ECH8</accession>
<evidence type="ECO:0000313" key="2">
    <source>
        <dbReference type="EMBL" id="KAJ7310644.1"/>
    </source>
</evidence>
<dbReference type="AlphaFoldDB" id="A0AAD7ECH8"/>
<keyword evidence="3" id="KW-1185">Reference proteome</keyword>
<name>A0AAD7ECH8_9AGAR</name>
<evidence type="ECO:0000256" key="1">
    <source>
        <dbReference type="SAM" id="MobiDB-lite"/>
    </source>
</evidence>
<feature type="compositionally biased region" description="Basic residues" evidence="1">
    <location>
        <begin position="46"/>
        <end position="60"/>
    </location>
</feature>
<evidence type="ECO:0000313" key="3">
    <source>
        <dbReference type="Proteomes" id="UP001218218"/>
    </source>
</evidence>
<dbReference type="Proteomes" id="UP001218218">
    <property type="component" value="Unassembled WGS sequence"/>
</dbReference>
<feature type="compositionally biased region" description="Polar residues" evidence="1">
    <location>
        <begin position="1"/>
        <end position="10"/>
    </location>
</feature>
<reference evidence="2" key="1">
    <citation type="submission" date="2023-03" db="EMBL/GenBank/DDBJ databases">
        <title>Massive genome expansion in bonnet fungi (Mycena s.s.) driven by repeated elements and novel gene families across ecological guilds.</title>
        <authorList>
            <consortium name="Lawrence Berkeley National Laboratory"/>
            <person name="Harder C.B."/>
            <person name="Miyauchi S."/>
            <person name="Viragh M."/>
            <person name="Kuo A."/>
            <person name="Thoen E."/>
            <person name="Andreopoulos B."/>
            <person name="Lu D."/>
            <person name="Skrede I."/>
            <person name="Drula E."/>
            <person name="Henrissat B."/>
            <person name="Morin E."/>
            <person name="Kohler A."/>
            <person name="Barry K."/>
            <person name="LaButti K."/>
            <person name="Morin E."/>
            <person name="Salamov A."/>
            <person name="Lipzen A."/>
            <person name="Mereny Z."/>
            <person name="Hegedus B."/>
            <person name="Baldrian P."/>
            <person name="Stursova M."/>
            <person name="Weitz H."/>
            <person name="Taylor A."/>
            <person name="Grigoriev I.V."/>
            <person name="Nagy L.G."/>
            <person name="Martin F."/>
            <person name="Kauserud H."/>
        </authorList>
    </citation>
    <scope>NUCLEOTIDE SEQUENCE</scope>
    <source>
        <strain evidence="2">CBHHK002</strain>
    </source>
</reference>
<feature type="region of interest" description="Disordered" evidence="1">
    <location>
        <begin position="123"/>
        <end position="152"/>
    </location>
</feature>
<protein>
    <submittedName>
        <fullName evidence="2">Uncharacterized protein</fullName>
    </submittedName>
</protein>
<sequence length="152" mass="17185">MPSSSTSNQHAPIGLPPAPSDALARQMANAETDRQRRHADAQARYHEKRKARERMQRLRATRALSEDAKQRAAEQRREVDADYCEHCRKHKFIKKFGHHAFIDFYLPLHQVCGPHILGKQFLWSDEPTPQGRKPPKARGTKASRGAAAAESG</sequence>
<feature type="compositionally biased region" description="Basic and acidic residues" evidence="1">
    <location>
        <begin position="64"/>
        <end position="79"/>
    </location>
</feature>
<organism evidence="2 3">
    <name type="scientific">Mycena albidolilacea</name>
    <dbReference type="NCBI Taxonomy" id="1033008"/>
    <lineage>
        <taxon>Eukaryota</taxon>
        <taxon>Fungi</taxon>
        <taxon>Dikarya</taxon>
        <taxon>Basidiomycota</taxon>
        <taxon>Agaricomycotina</taxon>
        <taxon>Agaricomycetes</taxon>
        <taxon>Agaricomycetidae</taxon>
        <taxon>Agaricales</taxon>
        <taxon>Marasmiineae</taxon>
        <taxon>Mycenaceae</taxon>
        <taxon>Mycena</taxon>
    </lineage>
</organism>